<evidence type="ECO:0000256" key="1">
    <source>
        <dbReference type="SAM" id="Phobius"/>
    </source>
</evidence>
<keyword evidence="1" id="KW-1133">Transmembrane helix</keyword>
<feature type="transmembrane region" description="Helical" evidence="1">
    <location>
        <begin position="20"/>
        <end position="39"/>
    </location>
</feature>
<sequence>MEEAPEVPTPPPEIPKEKLWLALLLPPAIMCFGSLIARNAAAHSSSYGTEFLVMLPVGLVAILVTSVLFVRAWGVRYSGRSLVLTTIGYILGQIVLCLAVWFGCCLIPYR</sequence>
<name>A0ABU9AW60_9BACT</name>
<protein>
    <submittedName>
        <fullName evidence="2">Uncharacterized protein</fullName>
    </submittedName>
</protein>
<proteinExistence type="predicted"/>
<keyword evidence="1" id="KW-0812">Transmembrane</keyword>
<dbReference type="RefSeq" id="WP_341404995.1">
    <property type="nucleotide sequence ID" value="NZ_JBBUKT010000004.1"/>
</dbReference>
<organism evidence="2 3">
    <name type="scientific">Luteolibacter soli</name>
    <dbReference type="NCBI Taxonomy" id="3135280"/>
    <lineage>
        <taxon>Bacteria</taxon>
        <taxon>Pseudomonadati</taxon>
        <taxon>Verrucomicrobiota</taxon>
        <taxon>Verrucomicrobiia</taxon>
        <taxon>Verrucomicrobiales</taxon>
        <taxon>Verrucomicrobiaceae</taxon>
        <taxon>Luteolibacter</taxon>
    </lineage>
</organism>
<keyword evidence="3" id="KW-1185">Reference proteome</keyword>
<evidence type="ECO:0000313" key="3">
    <source>
        <dbReference type="Proteomes" id="UP001371305"/>
    </source>
</evidence>
<keyword evidence="1" id="KW-0472">Membrane</keyword>
<reference evidence="2 3" key="1">
    <citation type="submission" date="2024-04" db="EMBL/GenBank/DDBJ databases">
        <title>Luteolibacter sp. isolated from soil.</title>
        <authorList>
            <person name="An J."/>
        </authorList>
    </citation>
    <scope>NUCLEOTIDE SEQUENCE [LARGE SCALE GENOMIC DNA]</scope>
    <source>
        <strain evidence="2 3">Y139</strain>
    </source>
</reference>
<evidence type="ECO:0000313" key="2">
    <source>
        <dbReference type="EMBL" id="MEK7951391.1"/>
    </source>
</evidence>
<accession>A0ABU9AW60</accession>
<feature type="transmembrane region" description="Helical" evidence="1">
    <location>
        <begin position="51"/>
        <end position="74"/>
    </location>
</feature>
<dbReference type="EMBL" id="JBBUKT010000004">
    <property type="protein sequence ID" value="MEK7951391.1"/>
    <property type="molecule type" value="Genomic_DNA"/>
</dbReference>
<gene>
    <name evidence="2" type="ORF">WKV53_12820</name>
</gene>
<feature type="transmembrane region" description="Helical" evidence="1">
    <location>
        <begin position="86"/>
        <end position="109"/>
    </location>
</feature>
<comment type="caution">
    <text evidence="2">The sequence shown here is derived from an EMBL/GenBank/DDBJ whole genome shotgun (WGS) entry which is preliminary data.</text>
</comment>
<dbReference type="Proteomes" id="UP001371305">
    <property type="component" value="Unassembled WGS sequence"/>
</dbReference>